<proteinExistence type="predicted"/>
<dbReference type="GO" id="GO:0016747">
    <property type="term" value="F:acyltransferase activity, transferring groups other than amino-acyl groups"/>
    <property type="evidence" value="ECO:0007669"/>
    <property type="project" value="InterPro"/>
</dbReference>
<protein>
    <submittedName>
        <fullName evidence="3">GNAT family N-acetyltransferase</fullName>
    </submittedName>
</protein>
<evidence type="ECO:0000313" key="3">
    <source>
        <dbReference type="EMBL" id="AXK32785.1"/>
    </source>
</evidence>
<reference evidence="3 4" key="1">
    <citation type="submission" date="2018-07" db="EMBL/GenBank/DDBJ databases">
        <title>Draft genome of the type strain Streptomyces armeniacus ATCC 15676.</title>
        <authorList>
            <person name="Labana P."/>
            <person name="Gosse J.T."/>
            <person name="Boddy C.N."/>
        </authorList>
    </citation>
    <scope>NUCLEOTIDE SEQUENCE [LARGE SCALE GENOMIC DNA]</scope>
    <source>
        <strain evidence="3 4">ATCC 15676</strain>
    </source>
</reference>
<organism evidence="3 4">
    <name type="scientific">Streptomyces armeniacus</name>
    <dbReference type="NCBI Taxonomy" id="83291"/>
    <lineage>
        <taxon>Bacteria</taxon>
        <taxon>Bacillati</taxon>
        <taxon>Actinomycetota</taxon>
        <taxon>Actinomycetes</taxon>
        <taxon>Kitasatosporales</taxon>
        <taxon>Streptomycetaceae</taxon>
        <taxon>Streptomyces</taxon>
    </lineage>
</organism>
<feature type="domain" description="N-acetyltransferase" evidence="2">
    <location>
        <begin position="48"/>
        <end position="184"/>
    </location>
</feature>
<dbReference type="SUPFAM" id="SSF55729">
    <property type="entry name" value="Acyl-CoA N-acyltransferases (Nat)"/>
    <property type="match status" value="1"/>
</dbReference>
<dbReference type="Proteomes" id="UP000254425">
    <property type="component" value="Chromosome"/>
</dbReference>
<dbReference type="Pfam" id="PF00583">
    <property type="entry name" value="Acetyltransf_1"/>
    <property type="match status" value="1"/>
</dbReference>
<dbReference type="AlphaFoldDB" id="A0A345XMB9"/>
<dbReference type="CDD" id="cd04301">
    <property type="entry name" value="NAT_SF"/>
    <property type="match status" value="1"/>
</dbReference>
<dbReference type="KEGG" id="sarm:DVA86_09140"/>
<dbReference type="RefSeq" id="WP_208877241.1">
    <property type="nucleotide sequence ID" value="NZ_CP031320.1"/>
</dbReference>
<gene>
    <name evidence="3" type="ORF">DVA86_09140</name>
</gene>
<feature type="region of interest" description="Disordered" evidence="1">
    <location>
        <begin position="22"/>
        <end position="72"/>
    </location>
</feature>
<dbReference type="PROSITE" id="PS51186">
    <property type="entry name" value="GNAT"/>
    <property type="match status" value="1"/>
</dbReference>
<keyword evidence="3" id="KW-0808">Transferase</keyword>
<name>A0A345XMB9_9ACTN</name>
<sequence>MLLRPLRDTAEDAETVRQIVTAARRPHEPFTPYAAALPGPYEPADAYATYEPPEAFEPPDPFEPPEPPEPADRRREIARHLVRTDPRGGSWLAQAPDGRPVGVAQSAKREGTWALAVLAVVPEARGEGVGKALLSRAAEYGRGCLRGVLCCPQQPAAARVCRRAGFELHPAMRLRGKVDAARLDAPDGAVVRGTAAQRDLLDSVDRRLRGGAHRADHDLLLRHHDLFVTDDLAGSGYCYLGRDGTVELLAATSRRLATRLLTAALLSVPDGTEVRVPYLTAEQQWAVDVGLAAGLELATAGYVGLRGLRPPSPYVPSRTFA</sequence>
<dbReference type="InterPro" id="IPR000182">
    <property type="entry name" value="GNAT_dom"/>
</dbReference>
<dbReference type="Gene3D" id="3.40.630.30">
    <property type="match status" value="1"/>
</dbReference>
<evidence type="ECO:0000259" key="2">
    <source>
        <dbReference type="PROSITE" id="PS51186"/>
    </source>
</evidence>
<dbReference type="EMBL" id="CP031320">
    <property type="protein sequence ID" value="AXK32785.1"/>
    <property type="molecule type" value="Genomic_DNA"/>
</dbReference>
<evidence type="ECO:0000256" key="1">
    <source>
        <dbReference type="SAM" id="MobiDB-lite"/>
    </source>
</evidence>
<evidence type="ECO:0000313" key="4">
    <source>
        <dbReference type="Proteomes" id="UP000254425"/>
    </source>
</evidence>
<accession>A0A345XMB9</accession>
<keyword evidence="4" id="KW-1185">Reference proteome</keyword>
<feature type="compositionally biased region" description="Pro residues" evidence="1">
    <location>
        <begin position="55"/>
        <end position="68"/>
    </location>
</feature>
<dbReference type="InterPro" id="IPR016181">
    <property type="entry name" value="Acyl_CoA_acyltransferase"/>
</dbReference>